<accession>A0AA39QRY4</accession>
<name>A0AA39QRY4_9LECA</name>
<proteinExistence type="predicted"/>
<sequence length="81" mass="9330">MTKRAGNYTLCIRTNKVFKRILDQALELSPQIRCPQENSLPDPAQPELVISSILPPEEEPAFLEWLNSVDRTRDVLQHAWT</sequence>
<evidence type="ECO:0000313" key="1">
    <source>
        <dbReference type="EMBL" id="KAK0508072.1"/>
    </source>
</evidence>
<dbReference type="EMBL" id="JAFEKC020000021">
    <property type="protein sequence ID" value="KAK0508072.1"/>
    <property type="molecule type" value="Genomic_DNA"/>
</dbReference>
<gene>
    <name evidence="1" type="ORF">JMJ35_009156</name>
</gene>
<keyword evidence="2" id="KW-1185">Reference proteome</keyword>
<dbReference type="Proteomes" id="UP001166286">
    <property type="component" value="Unassembled WGS sequence"/>
</dbReference>
<organism evidence="1 2">
    <name type="scientific">Cladonia borealis</name>
    <dbReference type="NCBI Taxonomy" id="184061"/>
    <lineage>
        <taxon>Eukaryota</taxon>
        <taxon>Fungi</taxon>
        <taxon>Dikarya</taxon>
        <taxon>Ascomycota</taxon>
        <taxon>Pezizomycotina</taxon>
        <taxon>Lecanoromycetes</taxon>
        <taxon>OSLEUM clade</taxon>
        <taxon>Lecanoromycetidae</taxon>
        <taxon>Lecanorales</taxon>
        <taxon>Lecanorineae</taxon>
        <taxon>Cladoniaceae</taxon>
        <taxon>Cladonia</taxon>
    </lineage>
</organism>
<evidence type="ECO:0000313" key="2">
    <source>
        <dbReference type="Proteomes" id="UP001166286"/>
    </source>
</evidence>
<comment type="caution">
    <text evidence="1">The sequence shown here is derived from an EMBL/GenBank/DDBJ whole genome shotgun (WGS) entry which is preliminary data.</text>
</comment>
<protein>
    <submittedName>
        <fullName evidence="1">Uncharacterized protein</fullName>
    </submittedName>
</protein>
<reference evidence="1" key="1">
    <citation type="submission" date="2023-03" db="EMBL/GenBank/DDBJ databases">
        <title>Complete genome of Cladonia borealis.</title>
        <authorList>
            <person name="Park H."/>
        </authorList>
    </citation>
    <scope>NUCLEOTIDE SEQUENCE</scope>
    <source>
        <strain evidence="1">ANT050790</strain>
    </source>
</reference>
<dbReference type="AlphaFoldDB" id="A0AA39QRY4"/>